<sequence length="233" mass="26534">MTETFDMHRRLSEALADSTEAWRFLREFAEYWQQPLRPGDGWSERELRAAEARLGLRLPAALREAYLVFGRRSDLTSNHDTLLAPDELRVVDGALVYRAENQGCAFWGVMLDALEHDDPGTVMRLDLADKAQERWEAWNPSLTAACVEMVMSEAVQYDKGFTDYAEWETGDAGERLRDLLQELPAPGPDSRWFSGPDVLVRAVEGFCVHARGRTAEAMEQLRETLPWGDWLEG</sequence>
<protein>
    <submittedName>
        <fullName evidence="1">SMI1/KNR4 family protein</fullName>
    </submittedName>
</protein>
<dbReference type="InterPro" id="IPR037883">
    <property type="entry name" value="Knr4/Smi1-like_sf"/>
</dbReference>
<name>A0ABV3EJU7_9ACTN</name>
<keyword evidence="2" id="KW-1185">Reference proteome</keyword>
<reference evidence="1 2" key="1">
    <citation type="submission" date="2024-06" db="EMBL/GenBank/DDBJ databases">
        <title>The Natural Products Discovery Center: Release of the First 8490 Sequenced Strains for Exploring Actinobacteria Biosynthetic Diversity.</title>
        <authorList>
            <person name="Kalkreuter E."/>
            <person name="Kautsar S.A."/>
            <person name="Yang D."/>
            <person name="Bader C.D."/>
            <person name="Teijaro C.N."/>
            <person name="Fluegel L."/>
            <person name="Davis C.M."/>
            <person name="Simpson J.R."/>
            <person name="Lauterbach L."/>
            <person name="Steele A.D."/>
            <person name="Gui C."/>
            <person name="Meng S."/>
            <person name="Li G."/>
            <person name="Viehrig K."/>
            <person name="Ye F."/>
            <person name="Su P."/>
            <person name="Kiefer A.F."/>
            <person name="Nichols A."/>
            <person name="Cepeda A.J."/>
            <person name="Yan W."/>
            <person name="Fan B."/>
            <person name="Jiang Y."/>
            <person name="Adhikari A."/>
            <person name="Zheng C.-J."/>
            <person name="Schuster L."/>
            <person name="Cowan T.M."/>
            <person name="Smanski M.J."/>
            <person name="Chevrette M.G."/>
            <person name="De Carvalho L.P.S."/>
            <person name="Shen B."/>
        </authorList>
    </citation>
    <scope>NUCLEOTIDE SEQUENCE [LARGE SCALE GENOMIC DNA]</scope>
    <source>
        <strain evidence="1 2">NPDC048117</strain>
    </source>
</reference>
<dbReference type="Proteomes" id="UP001551584">
    <property type="component" value="Unassembled WGS sequence"/>
</dbReference>
<evidence type="ECO:0000313" key="2">
    <source>
        <dbReference type="Proteomes" id="UP001551584"/>
    </source>
</evidence>
<organism evidence="1 2">
    <name type="scientific">Streptomyces chilikensis</name>
    <dbReference type="NCBI Taxonomy" id="1194079"/>
    <lineage>
        <taxon>Bacteria</taxon>
        <taxon>Bacillati</taxon>
        <taxon>Actinomycetota</taxon>
        <taxon>Actinomycetes</taxon>
        <taxon>Kitasatosporales</taxon>
        <taxon>Streptomycetaceae</taxon>
        <taxon>Streptomyces</taxon>
    </lineage>
</organism>
<dbReference type="EMBL" id="JBEZNA010000005">
    <property type="protein sequence ID" value="MEU9576455.1"/>
    <property type="molecule type" value="Genomic_DNA"/>
</dbReference>
<evidence type="ECO:0000313" key="1">
    <source>
        <dbReference type="EMBL" id="MEU9576455.1"/>
    </source>
</evidence>
<dbReference type="SUPFAM" id="SSF160631">
    <property type="entry name" value="SMI1/KNR4-like"/>
    <property type="match status" value="1"/>
</dbReference>
<accession>A0ABV3EJU7</accession>
<dbReference type="RefSeq" id="WP_359268734.1">
    <property type="nucleotide sequence ID" value="NZ_JBEZNA010000005.1"/>
</dbReference>
<proteinExistence type="predicted"/>
<gene>
    <name evidence="1" type="ORF">AB0D95_04100</name>
</gene>
<comment type="caution">
    <text evidence="1">The sequence shown here is derived from an EMBL/GenBank/DDBJ whole genome shotgun (WGS) entry which is preliminary data.</text>
</comment>